<dbReference type="RefSeq" id="WP_115690964.1">
    <property type="nucleotide sequence ID" value="NZ_CP031417.1"/>
</dbReference>
<keyword evidence="5" id="KW-1185">Reference proteome</keyword>
<evidence type="ECO:0000313" key="5">
    <source>
        <dbReference type="Proteomes" id="UP000254889"/>
    </source>
</evidence>
<sequence>MFQHELSRTSQAPRATIRNDREAEVKFAHFTHIWNKPGQTPHQRYEELWRELELCDELGFDYGFCVEHHFRPDESWMSSPALYTVGAGARTKRMRLGPMGFIAPLYHPLRLAEEIAIVDQMLGGRMECGLVPGINADYFRPFGVDYDLRKTPTLEFVDYMRAAYGETQPFSWHGENFHTDKAQVSVMPVQKPHPPLWMMSRDPRTLEFCAEKGVNPGYFLVYPRADAAPRYRVFLENWKKAGWPRKPNIAYCTVVYVDETDEKALDVALTRASRAYEGFLPPPKPGETFDERVREHAKKFIGRGEPGASEIMANVFNPDYLMKHDLVFIGSPKTVAEKIRATAEAGVYNVFLGEFNFSDLPAEDLMRSIRLFGEKVIPALRDYEPF</sequence>
<dbReference type="InterPro" id="IPR036661">
    <property type="entry name" value="Luciferase-like_sf"/>
</dbReference>
<keyword evidence="2" id="KW-0503">Monooxygenase</keyword>
<evidence type="ECO:0000259" key="3">
    <source>
        <dbReference type="Pfam" id="PF00296"/>
    </source>
</evidence>
<dbReference type="InterPro" id="IPR011251">
    <property type="entry name" value="Luciferase-like_dom"/>
</dbReference>
<evidence type="ECO:0000313" key="4">
    <source>
        <dbReference type="EMBL" id="AXK80885.1"/>
    </source>
</evidence>
<dbReference type="Proteomes" id="UP000254889">
    <property type="component" value="Chromosome"/>
</dbReference>
<dbReference type="EMBL" id="CP031417">
    <property type="protein sequence ID" value="AXK80885.1"/>
    <property type="molecule type" value="Genomic_DNA"/>
</dbReference>
<dbReference type="InterPro" id="IPR050766">
    <property type="entry name" value="Bact_Lucif_Oxidored"/>
</dbReference>
<accession>A0A345ZVD8</accession>
<keyword evidence="1" id="KW-0560">Oxidoreductase</keyword>
<protein>
    <submittedName>
        <fullName evidence="4">Flavin-dependent oxidoreductase</fullName>
    </submittedName>
</protein>
<dbReference type="KEGG" id="ptaw:DW352_10415"/>
<dbReference type="PANTHER" id="PTHR30137:SF8">
    <property type="entry name" value="BLR5498 PROTEIN"/>
    <property type="match status" value="1"/>
</dbReference>
<reference evidence="4 5" key="1">
    <citation type="submission" date="2018-07" db="EMBL/GenBank/DDBJ databases">
        <authorList>
            <person name="Quirk P.G."/>
            <person name="Krulwich T.A."/>
        </authorList>
    </citation>
    <scope>NUCLEOTIDE SEQUENCE [LARGE SCALE GENOMIC DNA]</scope>
    <source>
        <strain evidence="4 5">CC-BB4</strain>
    </source>
</reference>
<dbReference type="GO" id="GO:0016705">
    <property type="term" value="F:oxidoreductase activity, acting on paired donors, with incorporation or reduction of molecular oxygen"/>
    <property type="evidence" value="ECO:0007669"/>
    <property type="project" value="InterPro"/>
</dbReference>
<evidence type="ECO:0000256" key="1">
    <source>
        <dbReference type="ARBA" id="ARBA00023002"/>
    </source>
</evidence>
<gene>
    <name evidence="4" type="ORF">DW352_10415</name>
</gene>
<proteinExistence type="predicted"/>
<organism evidence="4 5">
    <name type="scientific">Pseudolabrys taiwanensis</name>
    <dbReference type="NCBI Taxonomy" id="331696"/>
    <lineage>
        <taxon>Bacteria</taxon>
        <taxon>Pseudomonadati</taxon>
        <taxon>Pseudomonadota</taxon>
        <taxon>Alphaproteobacteria</taxon>
        <taxon>Hyphomicrobiales</taxon>
        <taxon>Xanthobacteraceae</taxon>
        <taxon>Pseudolabrys</taxon>
    </lineage>
</organism>
<dbReference type="GO" id="GO:0005829">
    <property type="term" value="C:cytosol"/>
    <property type="evidence" value="ECO:0007669"/>
    <property type="project" value="TreeGrafter"/>
</dbReference>
<dbReference type="GO" id="GO:0004497">
    <property type="term" value="F:monooxygenase activity"/>
    <property type="evidence" value="ECO:0007669"/>
    <property type="project" value="UniProtKB-KW"/>
</dbReference>
<dbReference type="AlphaFoldDB" id="A0A345ZVD8"/>
<dbReference type="Pfam" id="PF00296">
    <property type="entry name" value="Bac_luciferase"/>
    <property type="match status" value="1"/>
</dbReference>
<feature type="domain" description="Luciferase-like" evidence="3">
    <location>
        <begin position="26"/>
        <end position="347"/>
    </location>
</feature>
<name>A0A345ZVD8_9HYPH</name>
<evidence type="ECO:0000256" key="2">
    <source>
        <dbReference type="ARBA" id="ARBA00023033"/>
    </source>
</evidence>
<dbReference type="Gene3D" id="3.20.20.30">
    <property type="entry name" value="Luciferase-like domain"/>
    <property type="match status" value="1"/>
</dbReference>
<dbReference type="PANTHER" id="PTHR30137">
    <property type="entry name" value="LUCIFERASE-LIKE MONOOXYGENASE"/>
    <property type="match status" value="1"/>
</dbReference>
<dbReference type="SUPFAM" id="SSF51679">
    <property type="entry name" value="Bacterial luciferase-like"/>
    <property type="match status" value="1"/>
</dbReference>
<dbReference type="OrthoDB" id="7816697at2"/>